<evidence type="ECO:0000313" key="2">
    <source>
        <dbReference type="Proteomes" id="UP000276905"/>
    </source>
</evidence>
<dbReference type="AlphaFoldDB" id="A0A3R9QIT4"/>
<reference evidence="1 2" key="1">
    <citation type="submission" date="2018-10" db="EMBL/GenBank/DDBJ databases">
        <title>GWAS and RNA-Seq identify cryptic mechanisms of antimicrobial resistance in Acinetobacter baumannii.</title>
        <authorList>
            <person name="Sahl J.W."/>
        </authorList>
    </citation>
    <scope>NUCLEOTIDE SEQUENCE [LARGE SCALE GENOMIC DNA]</scope>
    <source>
        <strain evidence="1 2">TG41018</strain>
    </source>
</reference>
<proteinExistence type="predicted"/>
<comment type="caution">
    <text evidence="1">The sequence shown here is derived from an EMBL/GenBank/DDBJ whole genome shotgun (WGS) entry which is preliminary data.</text>
</comment>
<gene>
    <name evidence="1" type="ORF">EA756_07985</name>
</gene>
<evidence type="ECO:0000313" key="1">
    <source>
        <dbReference type="EMBL" id="RSO58295.1"/>
    </source>
</evidence>
<sequence>MMAAAHGKLIADKNGCIRLGDETGPLIIWPYGSKLVNLGYGKFKITNGFSNQSVLIGEEISIGGGLYEVKSTQVTPSIPHACANHGYWLAGPMEVK</sequence>
<protein>
    <submittedName>
        <fullName evidence="1">Uncharacterized protein</fullName>
    </submittedName>
</protein>
<name>A0A3R9QIT4_9GAMM</name>
<dbReference type="Proteomes" id="UP000276905">
    <property type="component" value="Unassembled WGS sequence"/>
</dbReference>
<accession>A0A3R9QIT4</accession>
<organism evidence="1 2">
    <name type="scientific">Acinetobacter lactucae</name>
    <dbReference type="NCBI Taxonomy" id="1785128"/>
    <lineage>
        <taxon>Bacteria</taxon>
        <taxon>Pseudomonadati</taxon>
        <taxon>Pseudomonadota</taxon>
        <taxon>Gammaproteobacteria</taxon>
        <taxon>Moraxellales</taxon>
        <taxon>Moraxellaceae</taxon>
        <taxon>Acinetobacter</taxon>
        <taxon>Acinetobacter calcoaceticus/baumannii complex</taxon>
    </lineage>
</organism>
<dbReference type="EMBL" id="RFES01000004">
    <property type="protein sequence ID" value="RSO58295.1"/>
    <property type="molecule type" value="Genomic_DNA"/>
</dbReference>